<reference evidence="1 2" key="1">
    <citation type="journal article" date="2020" name="Arch. Microbiol.">
        <title>Bradyrhizobium uaiense sp. nov., a new highly efficient cowpea symbiont.</title>
        <authorList>
            <person name="Cabral Michel D."/>
            <person name="Azarias Guimaraes A."/>
            <person name="Martins da Costa E."/>
            <person name="Soares de Carvalho T."/>
            <person name="Balsanelli E."/>
            <person name="Willems A."/>
            <person name="Maltempi de Souza E."/>
            <person name="de Souza Moreira F.M."/>
        </authorList>
    </citation>
    <scope>NUCLEOTIDE SEQUENCE [LARGE SCALE GENOMIC DNA]</scope>
    <source>
        <strain evidence="1 2">UFLA 03-164</strain>
    </source>
</reference>
<proteinExistence type="predicted"/>
<sequence length="70" mass="7685">MAKETLGHDPMKGVAVVFRAKRADRVKIVVWDGSGLVMYWKRLDGSGFKWPPIVAGVMRMNAAQLSALVA</sequence>
<protein>
    <submittedName>
        <fullName evidence="1">IS66 family insertion sequence element accessory protein TnpB</fullName>
    </submittedName>
</protein>
<dbReference type="Pfam" id="PF05717">
    <property type="entry name" value="TnpB_IS66"/>
    <property type="match status" value="1"/>
</dbReference>
<accession>A0A6P1BZL1</accession>
<comment type="caution">
    <text evidence="1">The sequence shown here is derived from an EMBL/GenBank/DDBJ whole genome shotgun (WGS) entry which is preliminary data.</text>
</comment>
<dbReference type="PANTHER" id="PTHR36455">
    <property type="match status" value="1"/>
</dbReference>
<name>A0A6P1BZL1_9BRAD</name>
<dbReference type="NCBIfam" id="NF033819">
    <property type="entry name" value="IS66_TnpB"/>
    <property type="match status" value="1"/>
</dbReference>
<evidence type="ECO:0000313" key="1">
    <source>
        <dbReference type="EMBL" id="NEV03380.1"/>
    </source>
</evidence>
<organism evidence="1 2">
    <name type="scientific">Bradyrhizobium uaiense</name>
    <dbReference type="NCBI Taxonomy" id="2594946"/>
    <lineage>
        <taxon>Bacteria</taxon>
        <taxon>Pseudomonadati</taxon>
        <taxon>Pseudomonadota</taxon>
        <taxon>Alphaproteobacteria</taxon>
        <taxon>Hyphomicrobiales</taxon>
        <taxon>Nitrobacteraceae</taxon>
        <taxon>Bradyrhizobium</taxon>
    </lineage>
</organism>
<evidence type="ECO:0000313" key="2">
    <source>
        <dbReference type="Proteomes" id="UP000468531"/>
    </source>
</evidence>
<dbReference type="InterPro" id="IPR008878">
    <property type="entry name" value="Transposase_IS66_Orf2"/>
</dbReference>
<gene>
    <name evidence="1" type="primary">tnpB</name>
    <name evidence="1" type="ORF">FNJ47_49975</name>
</gene>
<dbReference type="PANTHER" id="PTHR36455:SF1">
    <property type="entry name" value="BLR8292 PROTEIN"/>
    <property type="match status" value="1"/>
</dbReference>
<feature type="non-terminal residue" evidence="1">
    <location>
        <position position="70"/>
    </location>
</feature>
<dbReference type="Proteomes" id="UP000468531">
    <property type="component" value="Unassembled WGS sequence"/>
</dbReference>
<dbReference type="EMBL" id="VKHP01001258">
    <property type="protein sequence ID" value="NEV03380.1"/>
    <property type="molecule type" value="Genomic_DNA"/>
</dbReference>
<dbReference type="AlphaFoldDB" id="A0A6P1BZL1"/>
<keyword evidence="2" id="KW-1185">Reference proteome</keyword>